<keyword evidence="5" id="KW-1185">Reference proteome</keyword>
<evidence type="ECO:0000313" key="5">
    <source>
        <dbReference type="Proteomes" id="UP001626549"/>
    </source>
</evidence>
<keyword evidence="2" id="KW-0175">Coiled coil</keyword>
<dbReference type="NCBIfam" id="TIGR01760">
    <property type="entry name" value="tape_meas_TP901"/>
    <property type="match status" value="1"/>
</dbReference>
<evidence type="ECO:0000313" key="4">
    <source>
        <dbReference type="EMBL" id="WOJ95786.1"/>
    </source>
</evidence>
<dbReference type="RefSeq" id="WP_407326485.1">
    <property type="nucleotide sequence ID" value="NZ_CP136865.1"/>
</dbReference>
<dbReference type="PANTHER" id="PTHR37813:SF1">
    <property type="entry name" value="FELS-2 PROPHAGE PROTEIN"/>
    <property type="match status" value="1"/>
</dbReference>
<evidence type="ECO:0000259" key="3">
    <source>
        <dbReference type="Pfam" id="PF10145"/>
    </source>
</evidence>
<gene>
    <name evidence="4" type="ORF">R0137_11085</name>
</gene>
<dbReference type="InterPro" id="IPR010090">
    <property type="entry name" value="Phage_tape_meas"/>
</dbReference>
<name>A0ABZ0I8X5_9GAMM</name>
<feature type="coiled-coil region" evidence="2">
    <location>
        <begin position="749"/>
        <end position="776"/>
    </location>
</feature>
<evidence type="ECO:0000256" key="2">
    <source>
        <dbReference type="SAM" id="Coils"/>
    </source>
</evidence>
<protein>
    <submittedName>
        <fullName evidence="4">Phage tail tape measure protein</fullName>
    </submittedName>
</protein>
<feature type="domain" description="Phage tail tape measure protein" evidence="3">
    <location>
        <begin position="97"/>
        <end position="290"/>
    </location>
</feature>
<dbReference type="EMBL" id="CP136865">
    <property type="protein sequence ID" value="WOJ95786.1"/>
    <property type="molecule type" value="Genomic_DNA"/>
</dbReference>
<evidence type="ECO:0000256" key="1">
    <source>
        <dbReference type="ARBA" id="ARBA00022612"/>
    </source>
</evidence>
<keyword evidence="1" id="KW-1188">Viral release from host cell</keyword>
<reference evidence="4 5" key="1">
    <citation type="submission" date="2023-10" db="EMBL/GenBank/DDBJ databases">
        <title>Two novel species belonging to the OM43/NOR5 clade.</title>
        <authorList>
            <person name="Park M."/>
        </authorList>
    </citation>
    <scope>NUCLEOTIDE SEQUENCE [LARGE SCALE GENOMIC DNA]</scope>
    <source>
        <strain evidence="4 5">IMCC45268</strain>
    </source>
</reference>
<dbReference type="PANTHER" id="PTHR37813">
    <property type="entry name" value="FELS-2 PROPHAGE PROTEIN"/>
    <property type="match status" value="1"/>
</dbReference>
<organism evidence="4 5">
    <name type="scientific">Congregibacter brevis</name>
    <dbReference type="NCBI Taxonomy" id="3081201"/>
    <lineage>
        <taxon>Bacteria</taxon>
        <taxon>Pseudomonadati</taxon>
        <taxon>Pseudomonadota</taxon>
        <taxon>Gammaproteobacteria</taxon>
        <taxon>Cellvibrionales</taxon>
        <taxon>Halieaceae</taxon>
        <taxon>Congregibacter</taxon>
    </lineage>
</organism>
<proteinExistence type="predicted"/>
<accession>A0ABZ0I8X5</accession>
<dbReference type="Pfam" id="PF10145">
    <property type="entry name" value="PhageMin_Tail"/>
    <property type="match status" value="1"/>
</dbReference>
<sequence length="831" mass="85927">MSDAQRTIDIIFNGVDKTGAAVKSTILNTRNISNGIESATQPFADASAAALKYEAALLATGAAVTAFAVKAAEDFDSGFREIATLIDEPISALQDFRQEILDYGSSSSSSLEQVNRSVYAAISAGVDYTDSLEAVRIAEQLSIAGKGELDATLTLLVSSLNAYGLSTDEAARFSDALFTTVRLGQTTLPELNASLQAVTGTAATLGVPFEEVLAALAALTASGTPTAQAVTQINAVLSALLKPSAAAANEAERLGIEFSAQALQADGLQGTLQKVFEATGGNEEIMAKLFPRVEALRAVFPLTGLAAGKFANNLAELQNAGGATEAAYEKLAATLEQIGGRLGSSFEALGVAIGTPLLDDLGGFSDALGSVFNTLGASFTEGELSSIVTFIESEFGRLEDILSGVAEALPAALAQADISGITEGLTTIQEAVSGLFGELDLTDANDLARAIEFIANAFNGLSQFSGGIISSFEGVATLIAELAEKATEGSEGLNDLGVAFGKLTQLNIVAGALSGVTDALGSLALVLIGANQGKNLLSSVTGLSAAFTAASPAIKGFGAAAAGVGIGTLANEISRITTGETLSSKLADWALELTGVNEKAREAIQAVTLLSDPEVASLDQELRSLNEQIEKSGELTFNFATGLYEIADSAPILNDLDADWGLIAESTDTAASSVSKLIEETEKISLDEKLALIETSAAIATAQIQADATKISSAFDSIGVTIDSTSQSITDLSGLLGDDNISKFDKFDIRDQIEEQADLQREAAKTQKRLTDAQIREANARADAFRNGGSLIQVDGAGLQPHLEAIMFELLESIQVRVNAEGYNLLLGADR</sequence>
<dbReference type="Proteomes" id="UP001626549">
    <property type="component" value="Chromosome"/>
</dbReference>